<keyword evidence="3" id="KW-0479">Metal-binding</keyword>
<protein>
    <recommendedName>
        <fullName evidence="7">Thioredoxin domain-containing protein</fullName>
    </recommendedName>
</protein>
<keyword evidence="6" id="KW-0472">Membrane</keyword>
<feature type="binding site" evidence="3">
    <location>
        <position position="83"/>
    </location>
    <ligand>
        <name>Cu cation</name>
        <dbReference type="ChEBI" id="CHEBI:23378"/>
    </ligand>
</feature>
<keyword evidence="6" id="KW-1133">Transmembrane helix</keyword>
<dbReference type="InterPro" id="IPR003782">
    <property type="entry name" value="SCO1/SenC"/>
</dbReference>
<evidence type="ECO:0000259" key="7">
    <source>
        <dbReference type="PROSITE" id="PS51352"/>
    </source>
</evidence>
<evidence type="ECO:0000313" key="8">
    <source>
        <dbReference type="EMBL" id="QEG36973.1"/>
    </source>
</evidence>
<evidence type="ECO:0000256" key="6">
    <source>
        <dbReference type="SAM" id="Phobius"/>
    </source>
</evidence>
<dbReference type="Proteomes" id="UP000323917">
    <property type="component" value="Chromosome"/>
</dbReference>
<dbReference type="GO" id="GO:0046872">
    <property type="term" value="F:metal ion binding"/>
    <property type="evidence" value="ECO:0007669"/>
    <property type="project" value="UniProtKB-KW"/>
</dbReference>
<keyword evidence="6" id="KW-0812">Transmembrane</keyword>
<keyword evidence="9" id="KW-1185">Reference proteome</keyword>
<evidence type="ECO:0000313" key="9">
    <source>
        <dbReference type="Proteomes" id="UP000323917"/>
    </source>
</evidence>
<dbReference type="AlphaFoldDB" id="A0A5B9QSU0"/>
<evidence type="ECO:0000256" key="3">
    <source>
        <dbReference type="PIRSR" id="PIRSR603782-1"/>
    </source>
</evidence>
<evidence type="ECO:0000256" key="5">
    <source>
        <dbReference type="SAM" id="MobiDB-lite"/>
    </source>
</evidence>
<feature type="binding site" evidence="3">
    <location>
        <position position="79"/>
    </location>
    <ligand>
        <name>Cu cation</name>
        <dbReference type="ChEBI" id="CHEBI:23378"/>
    </ligand>
</feature>
<proteinExistence type="inferred from homology"/>
<evidence type="ECO:0000256" key="1">
    <source>
        <dbReference type="ARBA" id="ARBA00010996"/>
    </source>
</evidence>
<dbReference type="InterPro" id="IPR036249">
    <property type="entry name" value="Thioredoxin-like_sf"/>
</dbReference>
<dbReference type="RefSeq" id="WP_148075260.1">
    <property type="nucleotide sequence ID" value="NZ_CP042913.1"/>
</dbReference>
<sequence length="223" mass="25439">MKSSMLPYWLSLMVLFVGSYGIWTWYKVHQIEAERSVGGIQFDGPPLEEFELTERSGEPFRSEAMKGKVWVTTFFFASCPGQCPRLNANIKFLHDKPELEDVTWVSITVDPDNDTLEVLSEYADRYKADPERWLFCTGDFDYIKRVGEDIMKMPVSWRGHKDYAVVIDRAGKVRGMYDATSISQSEKLRKLLLECLAEDPPSETFSNEIASAKNRGLPATASK</sequence>
<dbReference type="KEGG" id="bgok:Pr1d_43130"/>
<dbReference type="SUPFAM" id="SSF52833">
    <property type="entry name" value="Thioredoxin-like"/>
    <property type="match status" value="1"/>
</dbReference>
<dbReference type="PANTHER" id="PTHR12151">
    <property type="entry name" value="ELECTRON TRANSPORT PROTIN SCO1/SENC FAMILY MEMBER"/>
    <property type="match status" value="1"/>
</dbReference>
<dbReference type="EMBL" id="CP042913">
    <property type="protein sequence ID" value="QEG36973.1"/>
    <property type="molecule type" value="Genomic_DNA"/>
</dbReference>
<gene>
    <name evidence="8" type="ORF">Pr1d_43130</name>
</gene>
<dbReference type="PROSITE" id="PS51352">
    <property type="entry name" value="THIOREDOXIN_2"/>
    <property type="match status" value="1"/>
</dbReference>
<dbReference type="CDD" id="cd02968">
    <property type="entry name" value="SCO"/>
    <property type="match status" value="1"/>
</dbReference>
<evidence type="ECO:0000256" key="4">
    <source>
        <dbReference type="PIRSR" id="PIRSR603782-2"/>
    </source>
</evidence>
<name>A0A5B9QSU0_9BACT</name>
<dbReference type="Gene3D" id="3.40.30.10">
    <property type="entry name" value="Glutaredoxin"/>
    <property type="match status" value="1"/>
</dbReference>
<dbReference type="PANTHER" id="PTHR12151:SF25">
    <property type="entry name" value="LINALOOL DEHYDRATASE_ISOMERASE DOMAIN-CONTAINING PROTEIN"/>
    <property type="match status" value="1"/>
</dbReference>
<feature type="disulfide bond" description="Redox-active" evidence="4">
    <location>
        <begin position="79"/>
        <end position="83"/>
    </location>
</feature>
<feature type="domain" description="Thioredoxin" evidence="7">
    <location>
        <begin position="41"/>
        <end position="197"/>
    </location>
</feature>
<accession>A0A5B9QSU0</accession>
<dbReference type="InterPro" id="IPR013766">
    <property type="entry name" value="Thioredoxin_domain"/>
</dbReference>
<keyword evidence="4" id="KW-1015">Disulfide bond</keyword>
<evidence type="ECO:0000256" key="2">
    <source>
        <dbReference type="ARBA" id="ARBA00023008"/>
    </source>
</evidence>
<feature type="transmembrane region" description="Helical" evidence="6">
    <location>
        <begin position="6"/>
        <end position="26"/>
    </location>
</feature>
<dbReference type="Pfam" id="PF02630">
    <property type="entry name" value="SCO1-SenC"/>
    <property type="match status" value="1"/>
</dbReference>
<comment type="similarity">
    <text evidence="1">Belongs to the SCO1/2 family.</text>
</comment>
<reference evidence="8 9" key="1">
    <citation type="submission" date="2019-08" db="EMBL/GenBank/DDBJ databases">
        <title>Deep-cultivation of Planctomycetes and their phenomic and genomic characterization uncovers novel biology.</title>
        <authorList>
            <person name="Wiegand S."/>
            <person name="Jogler M."/>
            <person name="Boedeker C."/>
            <person name="Pinto D."/>
            <person name="Vollmers J."/>
            <person name="Rivas-Marin E."/>
            <person name="Kohn T."/>
            <person name="Peeters S.H."/>
            <person name="Heuer A."/>
            <person name="Rast P."/>
            <person name="Oberbeckmann S."/>
            <person name="Bunk B."/>
            <person name="Jeske O."/>
            <person name="Meyerdierks A."/>
            <person name="Storesund J.E."/>
            <person name="Kallscheuer N."/>
            <person name="Luecker S."/>
            <person name="Lage O.M."/>
            <person name="Pohl T."/>
            <person name="Merkel B.J."/>
            <person name="Hornburger P."/>
            <person name="Mueller R.-W."/>
            <person name="Bruemmer F."/>
            <person name="Labrenz M."/>
            <person name="Spormann A.M."/>
            <person name="Op den Camp H."/>
            <person name="Overmann J."/>
            <person name="Amann R."/>
            <person name="Jetten M.S.M."/>
            <person name="Mascher T."/>
            <person name="Medema M.H."/>
            <person name="Devos D.P."/>
            <person name="Kaster A.-K."/>
            <person name="Ovreas L."/>
            <person name="Rohde M."/>
            <person name="Galperin M.Y."/>
            <person name="Jogler C."/>
        </authorList>
    </citation>
    <scope>NUCLEOTIDE SEQUENCE [LARGE SCALE GENOMIC DNA]</scope>
    <source>
        <strain evidence="8 9">Pr1d</strain>
    </source>
</reference>
<dbReference type="OrthoDB" id="9811998at2"/>
<feature type="region of interest" description="Disordered" evidence="5">
    <location>
        <begin position="202"/>
        <end position="223"/>
    </location>
</feature>
<organism evidence="8 9">
    <name type="scientific">Bythopirellula goksoeyrii</name>
    <dbReference type="NCBI Taxonomy" id="1400387"/>
    <lineage>
        <taxon>Bacteria</taxon>
        <taxon>Pseudomonadati</taxon>
        <taxon>Planctomycetota</taxon>
        <taxon>Planctomycetia</taxon>
        <taxon>Pirellulales</taxon>
        <taxon>Lacipirellulaceae</taxon>
        <taxon>Bythopirellula</taxon>
    </lineage>
</organism>
<keyword evidence="2 3" id="KW-0186">Copper</keyword>